<evidence type="ECO:0000259" key="2">
    <source>
        <dbReference type="Pfam" id="PF03354"/>
    </source>
</evidence>
<dbReference type="PANTHER" id="PTHR41287">
    <property type="match status" value="1"/>
</dbReference>
<dbReference type="InterPro" id="IPR046462">
    <property type="entry name" value="TerL_nuclease"/>
</dbReference>
<proteinExistence type="predicted"/>
<protein>
    <submittedName>
        <fullName evidence="4">Phage terminase large subunit-like protein</fullName>
    </submittedName>
</protein>
<dbReference type="Pfam" id="PF20441">
    <property type="entry name" value="TerL_nuclease"/>
    <property type="match status" value="1"/>
</dbReference>
<dbReference type="Pfam" id="PF03354">
    <property type="entry name" value="TerL_ATPase"/>
    <property type="match status" value="1"/>
</dbReference>
<dbReference type="EMBL" id="JAGGJV010000001">
    <property type="protein sequence ID" value="MBP1856768.1"/>
    <property type="molecule type" value="Genomic_DNA"/>
</dbReference>
<evidence type="ECO:0000313" key="5">
    <source>
        <dbReference type="Proteomes" id="UP000823786"/>
    </source>
</evidence>
<dbReference type="InterPro" id="IPR027417">
    <property type="entry name" value="P-loop_NTPase"/>
</dbReference>
<name>A0ABS4EFP7_9HYPH</name>
<gene>
    <name evidence="4" type="ORF">J2Z75_000248</name>
</gene>
<dbReference type="InterPro" id="IPR046461">
    <property type="entry name" value="TerL_ATPase"/>
</dbReference>
<dbReference type="PANTHER" id="PTHR41287:SF1">
    <property type="entry name" value="PROTEIN YMFN"/>
    <property type="match status" value="1"/>
</dbReference>
<dbReference type="InterPro" id="IPR005021">
    <property type="entry name" value="Terminase_largesu-like"/>
</dbReference>
<feature type="domain" description="Terminase large subunit-like ATPase" evidence="2">
    <location>
        <begin position="62"/>
        <end position="225"/>
    </location>
</feature>
<feature type="region of interest" description="Disordered" evidence="1">
    <location>
        <begin position="1"/>
        <end position="22"/>
    </location>
</feature>
<evidence type="ECO:0000313" key="4">
    <source>
        <dbReference type="EMBL" id="MBP1856768.1"/>
    </source>
</evidence>
<feature type="domain" description="Terminase large subunit-like endonuclease" evidence="3">
    <location>
        <begin position="256"/>
        <end position="527"/>
    </location>
</feature>
<reference evidence="4 5" key="1">
    <citation type="submission" date="2021-03" db="EMBL/GenBank/DDBJ databases">
        <title>Genomic Encyclopedia of Type Strains, Phase IV (KMG-IV): sequencing the most valuable type-strain genomes for metagenomic binning, comparative biology and taxonomic classification.</title>
        <authorList>
            <person name="Goeker M."/>
        </authorList>
    </citation>
    <scope>NUCLEOTIDE SEQUENCE [LARGE SCALE GENOMIC DNA]</scope>
    <source>
        <strain evidence="4 5">DSM 26427</strain>
    </source>
</reference>
<accession>A0ABS4EFP7</accession>
<comment type="caution">
    <text evidence="4">The sequence shown here is derived from an EMBL/GenBank/DDBJ whole genome shotgun (WGS) entry which is preliminary data.</text>
</comment>
<evidence type="ECO:0000256" key="1">
    <source>
        <dbReference type="SAM" id="MobiDB-lite"/>
    </source>
</evidence>
<evidence type="ECO:0000259" key="3">
    <source>
        <dbReference type="Pfam" id="PF20441"/>
    </source>
</evidence>
<dbReference type="Proteomes" id="UP000823786">
    <property type="component" value="Unassembled WGS sequence"/>
</dbReference>
<sequence length="545" mass="60119">MGLRGPGAKKRQSDIMSKEKPRKVLPWQAENLSRVERVIAFLEDLPITAGTLAGSKMKIRDWQRSYIEAIYATDETGHREVVTAILSLARKNGKTGLVAGLVLCHMMGPEAIPRGEVYAAANDRFQAGKIFSEVAAILGQHLELGERVNIKRFNKEIEVLEGEGAGTVFAALSSEASTKLGLSPSFVVVDEYGYAPNSELYDALNTAMGARDEPLMCVISTQAADDIHPFSQLIDYGLKLQRGEVDPDPTFHLTLFTAPEDADPWAYDTWLLANPALGDFRSLKDVERQAVQAKLMPSKEQDFRNKILNQRIAAHVRFVAKAEWDACGGDVDESELVGRKCYGGLDLSQARDLTAWILVFPEIDGRTVVLPRFFLPESGLEEKSHADRVPYPLWVKEGHLIALPGKTIDPAMIAQVMARDAMQFDIQAVGFDRWRIEDLRRELAEIGCELPLVELGQGYKDMSPCVSALERQIAEVELLHGRNPVLTMCISNAIVTMDPAGARKLDKSKASGRIDGAVALAMALRTAESDAEEEYELPAWLSEDA</sequence>
<keyword evidence="5" id="KW-1185">Reference proteome</keyword>
<organism evidence="4 5">
    <name type="scientific">Rhizobium herbae</name>
    <dbReference type="NCBI Taxonomy" id="508661"/>
    <lineage>
        <taxon>Bacteria</taxon>
        <taxon>Pseudomonadati</taxon>
        <taxon>Pseudomonadota</taxon>
        <taxon>Alphaproteobacteria</taxon>
        <taxon>Hyphomicrobiales</taxon>
        <taxon>Rhizobiaceae</taxon>
        <taxon>Rhizobium/Agrobacterium group</taxon>
        <taxon>Rhizobium</taxon>
    </lineage>
</organism>
<dbReference type="Gene3D" id="3.40.50.300">
    <property type="entry name" value="P-loop containing nucleotide triphosphate hydrolases"/>
    <property type="match status" value="1"/>
</dbReference>
<dbReference type="RefSeq" id="WP_209846536.1">
    <property type="nucleotide sequence ID" value="NZ_JAGGJV010000001.1"/>
</dbReference>